<comment type="catalytic activity">
    <reaction evidence="4">
        <text>a 1-acyl-sn-glycero-3-phosphate + an acyl-CoA = a 1,2-diacyl-sn-glycero-3-phosphate + CoA</text>
        <dbReference type="Rhea" id="RHEA:19709"/>
        <dbReference type="ChEBI" id="CHEBI:57287"/>
        <dbReference type="ChEBI" id="CHEBI:57970"/>
        <dbReference type="ChEBI" id="CHEBI:58342"/>
        <dbReference type="ChEBI" id="CHEBI:58608"/>
        <dbReference type="EC" id="2.3.1.51"/>
    </reaction>
</comment>
<dbReference type="SUPFAM" id="SSF69593">
    <property type="entry name" value="Glycerol-3-phosphate (1)-acyltransferase"/>
    <property type="match status" value="1"/>
</dbReference>
<dbReference type="Pfam" id="PF01553">
    <property type="entry name" value="Acyltransferase"/>
    <property type="match status" value="1"/>
</dbReference>
<keyword evidence="4" id="KW-1208">Phospholipid metabolism</keyword>
<comment type="similarity">
    <text evidence="1 4">Belongs to the 1-acyl-sn-glycerol-3-phosphate acyltransferase family.</text>
</comment>
<accession>A0ABR9V6I9</accession>
<proteinExistence type="inferred from homology"/>
<dbReference type="EMBL" id="JADEWC010000016">
    <property type="protein sequence ID" value="MBE9222726.1"/>
    <property type="molecule type" value="Genomic_DNA"/>
</dbReference>
<dbReference type="EC" id="2.3.1.51" evidence="4"/>
<name>A0ABR9V6I9_9CHRO</name>
<reference evidence="6 7" key="1">
    <citation type="submission" date="2020-10" db="EMBL/GenBank/DDBJ databases">
        <authorList>
            <person name="Castelo-Branco R."/>
            <person name="Eusebio N."/>
            <person name="Adriana R."/>
            <person name="Vieira A."/>
            <person name="Brugerolle De Fraissinette N."/>
            <person name="Rezende De Castro R."/>
            <person name="Schneider M.P."/>
            <person name="Vasconcelos V."/>
            <person name="Leao P.N."/>
        </authorList>
    </citation>
    <scope>NUCLEOTIDE SEQUENCE [LARGE SCALE GENOMIC DNA]</scope>
    <source>
        <strain evidence="6 7">LEGE 03274</strain>
    </source>
</reference>
<protein>
    <recommendedName>
        <fullName evidence="4">1-acyl-sn-glycerol-3-phosphate acyltransferase</fullName>
        <ecNumber evidence="4">2.3.1.51</ecNumber>
    </recommendedName>
</protein>
<evidence type="ECO:0000256" key="2">
    <source>
        <dbReference type="ARBA" id="ARBA00022679"/>
    </source>
</evidence>
<evidence type="ECO:0000256" key="3">
    <source>
        <dbReference type="ARBA" id="ARBA00023315"/>
    </source>
</evidence>
<evidence type="ECO:0000256" key="4">
    <source>
        <dbReference type="RuleBase" id="RU361267"/>
    </source>
</evidence>
<keyword evidence="7" id="KW-1185">Reference proteome</keyword>
<evidence type="ECO:0000256" key="1">
    <source>
        <dbReference type="ARBA" id="ARBA00008655"/>
    </source>
</evidence>
<dbReference type="NCBIfam" id="TIGR00530">
    <property type="entry name" value="AGP_acyltrn"/>
    <property type="match status" value="1"/>
</dbReference>
<comment type="domain">
    <text evidence="4">The HXXXXD motif is essential for acyltransferase activity and may constitute the binding site for the phosphate moiety of the glycerol-3-phosphate.</text>
</comment>
<dbReference type="SMART" id="SM00563">
    <property type="entry name" value="PlsC"/>
    <property type="match status" value="1"/>
</dbReference>
<dbReference type="Proteomes" id="UP000654604">
    <property type="component" value="Unassembled WGS sequence"/>
</dbReference>
<dbReference type="CDD" id="cd07989">
    <property type="entry name" value="LPLAT_AGPAT-like"/>
    <property type="match status" value="1"/>
</dbReference>
<evidence type="ECO:0000259" key="5">
    <source>
        <dbReference type="SMART" id="SM00563"/>
    </source>
</evidence>
<dbReference type="InterPro" id="IPR002123">
    <property type="entry name" value="Plipid/glycerol_acylTrfase"/>
</dbReference>
<evidence type="ECO:0000313" key="6">
    <source>
        <dbReference type="EMBL" id="MBE9222726.1"/>
    </source>
</evidence>
<sequence>MTKESKLSIKKTNPAVYYLARFLVVSPFFHLYFRGRVENVEGVPREGKLMIVSNHASVFDPPILACAIPRRVSFMAKQELFNSPLFGKLISFLGAYPVNRGEGDRNAIRQALARIEQEWTTCVFIEGTRTDDGKVNNPKLGAALIAAKSQASVLPVCLCGTENILVKGKKLPQPVSVNIKIGEVMPPPPSTKKKDLELATQSYAEAINKLHSSQG</sequence>
<dbReference type="RefSeq" id="WP_193800880.1">
    <property type="nucleotide sequence ID" value="NZ_JADEWC010000016.1"/>
</dbReference>
<dbReference type="GO" id="GO:0016746">
    <property type="term" value="F:acyltransferase activity"/>
    <property type="evidence" value="ECO:0007669"/>
    <property type="project" value="UniProtKB-KW"/>
</dbReference>
<gene>
    <name evidence="6" type="ORF">IQ215_08450</name>
</gene>
<feature type="domain" description="Phospholipid/glycerol acyltransferase" evidence="5">
    <location>
        <begin position="49"/>
        <end position="161"/>
    </location>
</feature>
<keyword evidence="4" id="KW-0444">Lipid biosynthesis</keyword>
<organism evidence="6 7">
    <name type="scientific">Cyanobacterium stanieri LEGE 03274</name>
    <dbReference type="NCBI Taxonomy" id="1828756"/>
    <lineage>
        <taxon>Bacteria</taxon>
        <taxon>Bacillati</taxon>
        <taxon>Cyanobacteriota</taxon>
        <taxon>Cyanophyceae</taxon>
        <taxon>Oscillatoriophycideae</taxon>
        <taxon>Chroococcales</taxon>
        <taxon>Geminocystaceae</taxon>
        <taxon>Cyanobacterium</taxon>
    </lineage>
</organism>
<keyword evidence="3 4" id="KW-0012">Acyltransferase</keyword>
<comment type="caution">
    <text evidence="6">The sequence shown here is derived from an EMBL/GenBank/DDBJ whole genome shotgun (WGS) entry which is preliminary data.</text>
</comment>
<dbReference type="PANTHER" id="PTHR10434:SF11">
    <property type="entry name" value="1-ACYL-SN-GLYCEROL-3-PHOSPHATE ACYLTRANSFERASE"/>
    <property type="match status" value="1"/>
</dbReference>
<keyword evidence="2 4" id="KW-0808">Transferase</keyword>
<keyword evidence="4" id="KW-0594">Phospholipid biosynthesis</keyword>
<dbReference type="PANTHER" id="PTHR10434">
    <property type="entry name" value="1-ACYL-SN-GLYCEROL-3-PHOSPHATE ACYLTRANSFERASE"/>
    <property type="match status" value="1"/>
</dbReference>
<dbReference type="InterPro" id="IPR004552">
    <property type="entry name" value="AGP_acyltrans"/>
</dbReference>
<keyword evidence="4" id="KW-0443">Lipid metabolism</keyword>
<evidence type="ECO:0000313" key="7">
    <source>
        <dbReference type="Proteomes" id="UP000654604"/>
    </source>
</evidence>